<dbReference type="InterPro" id="IPR030391">
    <property type="entry name" value="MeTrfase_TrmA_CS"/>
</dbReference>
<comment type="similarity">
    <text evidence="4">Belongs to the class I-like SAM-binding methyltransferase superfamily. RNA M5U methyltransferase family.</text>
</comment>
<dbReference type="PANTHER" id="PTHR11061:SF30">
    <property type="entry name" value="TRNA (URACIL(54)-C(5))-METHYLTRANSFERASE"/>
    <property type="match status" value="1"/>
</dbReference>
<organism evidence="7 8">
    <name type="scientific">candidate division WOR-3 bacterium JGI_Cruoil_03_51_56</name>
    <dbReference type="NCBI Taxonomy" id="1973747"/>
    <lineage>
        <taxon>Bacteria</taxon>
        <taxon>Bacteria division WOR-3</taxon>
    </lineage>
</organism>
<dbReference type="AlphaFoldDB" id="A0A235BQU2"/>
<dbReference type="InterPro" id="IPR012340">
    <property type="entry name" value="NA-bd_OB-fold"/>
</dbReference>
<dbReference type="SUPFAM" id="SSF53335">
    <property type="entry name" value="S-adenosyl-L-methionine-dependent methyltransferases"/>
    <property type="match status" value="1"/>
</dbReference>
<name>A0A235BQU2_UNCW3</name>
<dbReference type="Gene3D" id="3.40.50.150">
    <property type="entry name" value="Vaccinia Virus protein VP39"/>
    <property type="match status" value="1"/>
</dbReference>
<dbReference type="SUPFAM" id="SSF50249">
    <property type="entry name" value="Nucleic acid-binding proteins"/>
    <property type="match status" value="1"/>
</dbReference>
<keyword evidence="1 4" id="KW-0489">Methyltransferase</keyword>
<evidence type="ECO:0000256" key="1">
    <source>
        <dbReference type="ARBA" id="ARBA00022603"/>
    </source>
</evidence>
<evidence type="ECO:0000313" key="8">
    <source>
        <dbReference type="Proteomes" id="UP000215559"/>
    </source>
</evidence>
<dbReference type="InterPro" id="IPR010280">
    <property type="entry name" value="U5_MeTrfase_fam"/>
</dbReference>
<dbReference type="PROSITE" id="PS50926">
    <property type="entry name" value="TRAM"/>
    <property type="match status" value="1"/>
</dbReference>
<feature type="binding site" evidence="4">
    <location>
        <position position="323"/>
    </location>
    <ligand>
        <name>S-adenosyl-L-methionine</name>
        <dbReference type="ChEBI" id="CHEBI:59789"/>
    </ligand>
</feature>
<feature type="binding site" evidence="4">
    <location>
        <position position="367"/>
    </location>
    <ligand>
        <name>S-adenosyl-L-methionine</name>
        <dbReference type="ChEBI" id="CHEBI:59789"/>
    </ligand>
</feature>
<feature type="binding site" evidence="4">
    <location>
        <position position="302"/>
    </location>
    <ligand>
        <name>S-adenosyl-L-methionine</name>
        <dbReference type="ChEBI" id="CHEBI:59789"/>
    </ligand>
</feature>
<feature type="active site" description="Nucleophile" evidence="4">
    <location>
        <position position="394"/>
    </location>
</feature>
<evidence type="ECO:0000259" key="6">
    <source>
        <dbReference type="PROSITE" id="PS50926"/>
    </source>
</evidence>
<proteinExistence type="inferred from homology"/>
<accession>A0A235BQU2</accession>
<dbReference type="NCBIfam" id="TIGR00479">
    <property type="entry name" value="rumA"/>
    <property type="match status" value="1"/>
</dbReference>
<evidence type="ECO:0000313" key="7">
    <source>
        <dbReference type="EMBL" id="OYD14850.1"/>
    </source>
</evidence>
<feature type="binding site" evidence="4">
    <location>
        <position position="273"/>
    </location>
    <ligand>
        <name>S-adenosyl-L-methionine</name>
        <dbReference type="ChEBI" id="CHEBI:59789"/>
    </ligand>
</feature>
<reference evidence="7 8" key="1">
    <citation type="submission" date="2017-07" db="EMBL/GenBank/DDBJ databases">
        <title>Recovery of genomes from metagenomes via a dereplication, aggregation, and scoring strategy.</title>
        <authorList>
            <person name="Sieber C.M."/>
            <person name="Probst A.J."/>
            <person name="Sharrar A."/>
            <person name="Thomas B.C."/>
            <person name="Hess M."/>
            <person name="Tringe S.G."/>
            <person name="Banfield J.F."/>
        </authorList>
    </citation>
    <scope>NUCLEOTIDE SEQUENCE [LARGE SCALE GENOMIC DNA]</scope>
    <source>
        <strain evidence="7">JGI_Cruoil_03_51_56</strain>
    </source>
</reference>
<dbReference type="InterPro" id="IPR025714">
    <property type="entry name" value="Methyltranfer_dom"/>
</dbReference>
<sequence>MVVELVINRIVAGGNGLATLDGLKVFVPFSAPQEKVRARLVNRKHDYAVAEIEEVLEPSPIRVKPHCPWFGRCGGCQLQHISYEGQLVVKKLIVNDALQHLGHIFVPVSNITVEPEQWHYRNKTQYPVRFNNGLKLGFFRQGSHDLLDIPVCFLHPESFDRLRKAALNAITATREKPYDENRHKGNIRHLVLRKSESNDQTLVIVVTRTGSLNPTLVKRLAEQPGVVGVIQTTNPDRTNRILGKRKKTLTGLDYIFYHVLGKSFRVSMQSFFQVNTYQAAKLCRKVLKQVAPNGDETVLDLFSGVGMISLILADFVKSVTGIEIEPAAVADAVFNAEQNGADNLRFITGDVAAVIDSIEKADIVVLDPPRKGCQARILKSITELKPKKIVYVSCNPATLARDLKLLDAMGYQTSAVEPVDMFPQTSHVEAITLIVPQK</sequence>
<dbReference type="Proteomes" id="UP000215559">
    <property type="component" value="Unassembled WGS sequence"/>
</dbReference>
<keyword evidence="3 4" id="KW-0949">S-adenosyl-L-methionine</keyword>
<dbReference type="PROSITE" id="PS51687">
    <property type="entry name" value="SAM_MT_RNA_M5U"/>
    <property type="match status" value="1"/>
</dbReference>
<evidence type="ECO:0000256" key="3">
    <source>
        <dbReference type="ARBA" id="ARBA00022691"/>
    </source>
</evidence>
<dbReference type="Pfam" id="PF13847">
    <property type="entry name" value="Methyltransf_31"/>
    <property type="match status" value="1"/>
</dbReference>
<dbReference type="InterPro" id="IPR002792">
    <property type="entry name" value="TRAM_dom"/>
</dbReference>
<evidence type="ECO:0000256" key="4">
    <source>
        <dbReference type="PROSITE-ProRule" id="PRU01024"/>
    </source>
</evidence>
<dbReference type="GO" id="GO:0070475">
    <property type="term" value="P:rRNA base methylation"/>
    <property type="evidence" value="ECO:0007669"/>
    <property type="project" value="TreeGrafter"/>
</dbReference>
<comment type="caution">
    <text evidence="7">The sequence shown here is derived from an EMBL/GenBank/DDBJ whole genome shotgun (WGS) entry which is preliminary data.</text>
</comment>
<dbReference type="PROSITE" id="PS01230">
    <property type="entry name" value="TRMA_1"/>
    <property type="match status" value="1"/>
</dbReference>
<dbReference type="FunFam" id="3.40.50.150:FF:000009">
    <property type="entry name" value="23S rRNA (Uracil(1939)-C(5))-methyltransferase RlmD"/>
    <property type="match status" value="1"/>
</dbReference>
<dbReference type="CDD" id="cd02440">
    <property type="entry name" value="AdoMet_MTases"/>
    <property type="match status" value="1"/>
</dbReference>
<dbReference type="Gene3D" id="2.40.50.1070">
    <property type="match status" value="1"/>
</dbReference>
<feature type="domain" description="TRAM" evidence="6">
    <location>
        <begin position="1"/>
        <end position="54"/>
    </location>
</feature>
<dbReference type="PANTHER" id="PTHR11061">
    <property type="entry name" value="RNA M5U METHYLTRANSFERASE"/>
    <property type="match status" value="1"/>
</dbReference>
<dbReference type="GO" id="GO:0070041">
    <property type="term" value="F:rRNA (uridine-C5-)-methyltransferase activity"/>
    <property type="evidence" value="ECO:0007669"/>
    <property type="project" value="TreeGrafter"/>
</dbReference>
<dbReference type="Gene3D" id="2.40.50.140">
    <property type="entry name" value="Nucleic acid-binding proteins"/>
    <property type="match status" value="1"/>
</dbReference>
<dbReference type="InterPro" id="IPR029063">
    <property type="entry name" value="SAM-dependent_MTases_sf"/>
</dbReference>
<dbReference type="PROSITE" id="PS01231">
    <property type="entry name" value="TRMA_2"/>
    <property type="match status" value="1"/>
</dbReference>
<feature type="active site" evidence="5">
    <location>
        <position position="394"/>
    </location>
</feature>
<protein>
    <submittedName>
        <fullName evidence="7">23S rRNA (Uracil(1939)-C(5))-methyltransferase RlmD</fullName>
    </submittedName>
</protein>
<dbReference type="InterPro" id="IPR030390">
    <property type="entry name" value="MeTrfase_TrmA_AS"/>
</dbReference>
<evidence type="ECO:0000256" key="2">
    <source>
        <dbReference type="ARBA" id="ARBA00022679"/>
    </source>
</evidence>
<keyword evidence="2 4" id="KW-0808">Transferase</keyword>
<evidence type="ECO:0000256" key="5">
    <source>
        <dbReference type="PROSITE-ProRule" id="PRU10015"/>
    </source>
</evidence>
<dbReference type="EMBL" id="NOZP01000134">
    <property type="protein sequence ID" value="OYD14850.1"/>
    <property type="molecule type" value="Genomic_DNA"/>
</dbReference>
<gene>
    <name evidence="7" type="ORF">CH330_07345</name>
</gene>